<gene>
    <name evidence="1" type="ORF">DW352_02640</name>
</gene>
<name>A0A345ZRG4_9HYPH</name>
<keyword evidence="2" id="KW-1185">Reference proteome</keyword>
<protein>
    <submittedName>
        <fullName evidence="1">Uncharacterized protein</fullName>
    </submittedName>
</protein>
<sequence length="80" mass="9067">MSDPVRGTFRQRYDELETRREALVARLRGLGGATAQHPGYKRALKLLNDTFRKSKLAQRLAVLEAAAWLIDILEKLSTTL</sequence>
<reference evidence="1 2" key="1">
    <citation type="submission" date="2018-07" db="EMBL/GenBank/DDBJ databases">
        <authorList>
            <person name="Quirk P.G."/>
            <person name="Krulwich T.A."/>
        </authorList>
    </citation>
    <scope>NUCLEOTIDE SEQUENCE [LARGE SCALE GENOMIC DNA]</scope>
    <source>
        <strain evidence="1 2">CC-BB4</strain>
    </source>
</reference>
<dbReference type="KEGG" id="ptaw:DW352_02640"/>
<dbReference type="OrthoDB" id="8451507at2"/>
<dbReference type="AlphaFoldDB" id="A0A345ZRG4"/>
<evidence type="ECO:0000313" key="2">
    <source>
        <dbReference type="Proteomes" id="UP000254889"/>
    </source>
</evidence>
<proteinExistence type="predicted"/>
<dbReference type="EMBL" id="CP031417">
    <property type="protein sequence ID" value="AXK79511.1"/>
    <property type="molecule type" value="Genomic_DNA"/>
</dbReference>
<accession>A0A345ZRG4</accession>
<dbReference type="Proteomes" id="UP000254889">
    <property type="component" value="Chromosome"/>
</dbReference>
<evidence type="ECO:0000313" key="1">
    <source>
        <dbReference type="EMBL" id="AXK79511.1"/>
    </source>
</evidence>
<organism evidence="1 2">
    <name type="scientific">Pseudolabrys taiwanensis</name>
    <dbReference type="NCBI Taxonomy" id="331696"/>
    <lineage>
        <taxon>Bacteria</taxon>
        <taxon>Pseudomonadati</taxon>
        <taxon>Pseudomonadota</taxon>
        <taxon>Alphaproteobacteria</taxon>
        <taxon>Hyphomicrobiales</taxon>
        <taxon>Xanthobacteraceae</taxon>
        <taxon>Pseudolabrys</taxon>
    </lineage>
</organism>